<dbReference type="NCBIfam" id="TIGR00229">
    <property type="entry name" value="sensory_box"/>
    <property type="match status" value="2"/>
</dbReference>
<keyword evidence="15" id="KW-0843">Virulence</keyword>
<reference evidence="19 20" key="1">
    <citation type="submission" date="2014-03" db="EMBL/GenBank/DDBJ databases">
        <title>Bradyrhizobium valentinum sp. nov., isolated from effective nodules of Lupinus mariae-josephae, a lupine endemic of basic-lime soils in Eastern Spain.</title>
        <authorList>
            <person name="Duran D."/>
            <person name="Rey L."/>
            <person name="Navarro A."/>
            <person name="Busquets A."/>
            <person name="Imperial J."/>
            <person name="Ruiz-Argueso T."/>
        </authorList>
    </citation>
    <scope>NUCLEOTIDE SEQUENCE [LARGE SCALE GENOMIC DNA]</scope>
    <source>
        <strain evidence="19 20">LmjM3</strain>
    </source>
</reference>
<dbReference type="STRING" id="1518501.CQ10_31325"/>
<evidence type="ECO:0000256" key="15">
    <source>
        <dbReference type="ARBA" id="ARBA00023026"/>
    </source>
</evidence>
<feature type="domain" description="PAC" evidence="18">
    <location>
        <begin position="89"/>
        <end position="140"/>
    </location>
</feature>
<feature type="domain" description="PAC" evidence="18">
    <location>
        <begin position="215"/>
        <end position="267"/>
    </location>
</feature>
<comment type="catalytic activity">
    <reaction evidence="1">
        <text>ATP + protein L-histidine = ADP + protein N-phospho-L-histidine.</text>
        <dbReference type="EC" id="2.7.13.3"/>
    </reaction>
</comment>
<keyword evidence="13" id="KW-0067">ATP-binding</keyword>
<dbReference type="AlphaFoldDB" id="A0A0R3L8W9"/>
<dbReference type="GO" id="GO:0005524">
    <property type="term" value="F:ATP binding"/>
    <property type="evidence" value="ECO:0007669"/>
    <property type="project" value="UniProtKB-KW"/>
</dbReference>
<dbReference type="GO" id="GO:0009881">
    <property type="term" value="F:photoreceptor activity"/>
    <property type="evidence" value="ECO:0007669"/>
    <property type="project" value="UniProtKB-KW"/>
</dbReference>
<evidence type="ECO:0000256" key="14">
    <source>
        <dbReference type="ARBA" id="ARBA00022991"/>
    </source>
</evidence>
<evidence type="ECO:0000256" key="6">
    <source>
        <dbReference type="ARBA" id="ARBA00022606"/>
    </source>
</evidence>
<dbReference type="SMART" id="SM00086">
    <property type="entry name" value="PAC"/>
    <property type="match status" value="2"/>
</dbReference>
<evidence type="ECO:0000313" key="20">
    <source>
        <dbReference type="Proteomes" id="UP000051913"/>
    </source>
</evidence>
<evidence type="ECO:0000256" key="5">
    <source>
        <dbReference type="ARBA" id="ARBA00022553"/>
    </source>
</evidence>
<keyword evidence="4" id="KW-0600">Photoreceptor protein</keyword>
<dbReference type="InterPro" id="IPR001610">
    <property type="entry name" value="PAC"/>
</dbReference>
<evidence type="ECO:0000256" key="4">
    <source>
        <dbReference type="ARBA" id="ARBA00022543"/>
    </source>
</evidence>
<dbReference type="SMART" id="SM00091">
    <property type="entry name" value="PAS"/>
    <property type="match status" value="2"/>
</dbReference>
<evidence type="ECO:0000256" key="10">
    <source>
        <dbReference type="ARBA" id="ARBA00022737"/>
    </source>
</evidence>
<dbReference type="PANTHER" id="PTHR41523">
    <property type="entry name" value="TWO-COMPONENT SYSTEM SENSOR PROTEIN"/>
    <property type="match status" value="1"/>
</dbReference>
<dbReference type="InterPro" id="IPR036890">
    <property type="entry name" value="HATPase_C_sf"/>
</dbReference>
<keyword evidence="6" id="KW-0716">Sensory transduction</keyword>
<gene>
    <name evidence="19" type="ORF">CP49_21430</name>
</gene>
<evidence type="ECO:0000256" key="9">
    <source>
        <dbReference type="ARBA" id="ARBA00022679"/>
    </source>
</evidence>
<keyword evidence="10" id="KW-0677">Repeat</keyword>
<dbReference type="PROSITE" id="PS50113">
    <property type="entry name" value="PAC"/>
    <property type="match status" value="2"/>
</dbReference>
<keyword evidence="8" id="KW-0288">FMN</keyword>
<keyword evidence="11" id="KW-0547">Nucleotide-binding</keyword>
<dbReference type="EC" id="2.7.13.3" evidence="2"/>
<dbReference type="InterPro" id="IPR035965">
    <property type="entry name" value="PAS-like_dom_sf"/>
</dbReference>
<dbReference type="Gene3D" id="3.30.565.10">
    <property type="entry name" value="Histidine kinase-like ATPase, C-terminal domain"/>
    <property type="match status" value="1"/>
</dbReference>
<dbReference type="EMBL" id="LLXX01000126">
    <property type="protein sequence ID" value="KRR04354.1"/>
    <property type="molecule type" value="Genomic_DNA"/>
</dbReference>
<dbReference type="CDD" id="cd00130">
    <property type="entry name" value="PAS"/>
    <property type="match status" value="2"/>
</dbReference>
<dbReference type="InterPro" id="IPR011102">
    <property type="entry name" value="Sig_transdc_His_kinase_HWE"/>
</dbReference>
<accession>A0A0R3L8W9</accession>
<evidence type="ECO:0000256" key="7">
    <source>
        <dbReference type="ARBA" id="ARBA00022630"/>
    </source>
</evidence>
<dbReference type="Pfam" id="PF08447">
    <property type="entry name" value="PAS_3"/>
    <property type="match status" value="1"/>
</dbReference>
<keyword evidence="20" id="KW-1185">Reference proteome</keyword>
<evidence type="ECO:0000256" key="12">
    <source>
        <dbReference type="ARBA" id="ARBA00022777"/>
    </source>
</evidence>
<evidence type="ECO:0000256" key="11">
    <source>
        <dbReference type="ARBA" id="ARBA00022741"/>
    </source>
</evidence>
<keyword evidence="16" id="KW-0675">Receptor</keyword>
<comment type="caution">
    <text evidence="19">The sequence shown here is derived from an EMBL/GenBank/DDBJ whole genome shotgun (WGS) entry which is preliminary data.</text>
</comment>
<evidence type="ECO:0000256" key="2">
    <source>
        <dbReference type="ARBA" id="ARBA00012438"/>
    </source>
</evidence>
<evidence type="ECO:0000256" key="8">
    <source>
        <dbReference type="ARBA" id="ARBA00022643"/>
    </source>
</evidence>
<evidence type="ECO:0000259" key="18">
    <source>
        <dbReference type="PROSITE" id="PS50113"/>
    </source>
</evidence>
<keyword evidence="9" id="KW-0808">Transferase</keyword>
<dbReference type="Pfam" id="PF07536">
    <property type="entry name" value="HWE_HK"/>
    <property type="match status" value="1"/>
</dbReference>
<dbReference type="GO" id="GO:0004673">
    <property type="term" value="F:protein histidine kinase activity"/>
    <property type="evidence" value="ECO:0007669"/>
    <property type="project" value="UniProtKB-EC"/>
</dbReference>
<proteinExistence type="predicted"/>
<dbReference type="Proteomes" id="UP000051913">
    <property type="component" value="Unassembled WGS sequence"/>
</dbReference>
<dbReference type="Gene3D" id="3.30.450.20">
    <property type="entry name" value="PAS domain"/>
    <property type="match status" value="2"/>
</dbReference>
<keyword evidence="14" id="KW-0157">Chromophore</keyword>
<sequence length="462" mass="51443">MEVRSKKPGRLKDALERSQRDLEDFFENGAVGLHWVASDGSILRVNQAELDLLGYSREEYVGRHIAEFHVDKSVIGDILARLARGEKLDKYGARLKAKDGSIKHVLISSNVHFRDGQFINTRCFTLDVTDLKKAETALRESEQRLRATHERAFAGIAEVDLQGRFLRANSRFCEITNYSADELLNCSFGSITHPEDVGPDMDHFAALVSGRADTYQTEKRFLRKEGTTIWVAVSASIVRDDHGQPLYGIRVVQDITELKRAQARQKLLLDELNHRVKNMLATVQSVAMQTRRRATDLNGFSQAFEGRLMALNRAHELLTREIGTGVLLRDLILETVAPYEDAAGERFRLRGPEIRLGSEVAVTLAMALQELTTNAAKYGALCTPQGCISIEWRSPSPDSMTIDWAETGGPPVVKPTRRGFGSDLIERGLARQFGGTAILDFNTAGVRCHIACMLPQRGDGIP</sequence>
<keyword evidence="12" id="KW-0418">Kinase</keyword>
<evidence type="ECO:0000313" key="19">
    <source>
        <dbReference type="EMBL" id="KRR04354.1"/>
    </source>
</evidence>
<feature type="domain" description="PAS" evidence="17">
    <location>
        <begin position="141"/>
        <end position="196"/>
    </location>
</feature>
<name>A0A0R3L8W9_9BRAD</name>
<evidence type="ECO:0000256" key="1">
    <source>
        <dbReference type="ARBA" id="ARBA00000085"/>
    </source>
</evidence>
<evidence type="ECO:0000256" key="3">
    <source>
        <dbReference type="ARBA" id="ARBA00021740"/>
    </source>
</evidence>
<dbReference type="PROSITE" id="PS50112">
    <property type="entry name" value="PAS"/>
    <property type="match status" value="2"/>
</dbReference>
<dbReference type="InterPro" id="IPR000700">
    <property type="entry name" value="PAS-assoc_C"/>
</dbReference>
<dbReference type="InterPro" id="IPR013655">
    <property type="entry name" value="PAS_fold_3"/>
</dbReference>
<feature type="domain" description="PAS" evidence="17">
    <location>
        <begin position="18"/>
        <end position="68"/>
    </location>
</feature>
<keyword evidence="5" id="KW-0597">Phosphoprotein</keyword>
<dbReference type="PANTHER" id="PTHR41523:SF7">
    <property type="entry name" value="HISTIDINE KINASE"/>
    <property type="match status" value="1"/>
</dbReference>
<evidence type="ECO:0000259" key="17">
    <source>
        <dbReference type="PROSITE" id="PS50112"/>
    </source>
</evidence>
<dbReference type="SMART" id="SM00911">
    <property type="entry name" value="HWE_HK"/>
    <property type="match status" value="1"/>
</dbReference>
<keyword evidence="7" id="KW-0285">Flavoprotein</keyword>
<evidence type="ECO:0000256" key="16">
    <source>
        <dbReference type="ARBA" id="ARBA00023170"/>
    </source>
</evidence>
<protein>
    <recommendedName>
        <fullName evidence="3">Blue-light-activated histidine kinase</fullName>
        <ecNumber evidence="2">2.7.13.3</ecNumber>
    </recommendedName>
</protein>
<dbReference type="RefSeq" id="WP_057852255.1">
    <property type="nucleotide sequence ID" value="NZ_LLXX01000126.1"/>
</dbReference>
<dbReference type="Pfam" id="PF13426">
    <property type="entry name" value="PAS_9"/>
    <property type="match status" value="1"/>
</dbReference>
<organism evidence="19 20">
    <name type="scientific">Bradyrhizobium valentinum</name>
    <dbReference type="NCBI Taxonomy" id="1518501"/>
    <lineage>
        <taxon>Bacteria</taxon>
        <taxon>Pseudomonadati</taxon>
        <taxon>Pseudomonadota</taxon>
        <taxon>Alphaproteobacteria</taxon>
        <taxon>Hyphomicrobiales</taxon>
        <taxon>Nitrobacteraceae</taxon>
        <taxon>Bradyrhizobium</taxon>
    </lineage>
</organism>
<evidence type="ECO:0000256" key="13">
    <source>
        <dbReference type="ARBA" id="ARBA00022840"/>
    </source>
</evidence>
<dbReference type="InterPro" id="IPR000014">
    <property type="entry name" value="PAS"/>
</dbReference>
<dbReference type="SUPFAM" id="SSF55785">
    <property type="entry name" value="PYP-like sensor domain (PAS domain)"/>
    <property type="match status" value="2"/>
</dbReference>